<dbReference type="AlphaFoldDB" id="A0A5M6C9I7"/>
<dbReference type="EMBL" id="VWSG01000023">
    <property type="protein sequence ID" value="KAA5531601.1"/>
    <property type="molecule type" value="Genomic_DNA"/>
</dbReference>
<dbReference type="PANTHER" id="PTHR32305">
    <property type="match status" value="1"/>
</dbReference>
<reference evidence="1 2" key="1">
    <citation type="submission" date="2019-09" db="EMBL/GenBank/DDBJ databases">
        <title>Genome sequence and assembly of Flavobacterium sp.</title>
        <authorList>
            <person name="Chhetri G."/>
        </authorList>
    </citation>
    <scope>NUCLEOTIDE SEQUENCE [LARGE SCALE GENOMIC DNA]</scope>
    <source>
        <strain evidence="1 2">SNL9</strain>
    </source>
</reference>
<comment type="caution">
    <text evidence="1">The sequence shown here is derived from an EMBL/GenBank/DDBJ whole genome shotgun (WGS) entry which is preliminary data.</text>
</comment>
<evidence type="ECO:0000313" key="2">
    <source>
        <dbReference type="Proteomes" id="UP000325141"/>
    </source>
</evidence>
<dbReference type="InterPro" id="IPR050708">
    <property type="entry name" value="T6SS_VgrG/RHS"/>
</dbReference>
<organism evidence="1 2">
    <name type="scientific">Paenimyroides baculatum</name>
    <dbReference type="NCBI Taxonomy" id="2608000"/>
    <lineage>
        <taxon>Bacteria</taxon>
        <taxon>Pseudomonadati</taxon>
        <taxon>Bacteroidota</taxon>
        <taxon>Flavobacteriia</taxon>
        <taxon>Flavobacteriales</taxon>
        <taxon>Flavobacteriaceae</taxon>
        <taxon>Paenimyroides</taxon>
    </lineage>
</organism>
<protein>
    <submittedName>
        <fullName evidence="1">RHS repeat-associated core domain-containing protein</fullName>
    </submittedName>
</protein>
<proteinExistence type="predicted"/>
<gene>
    <name evidence="1" type="ORF">F0460_15940</name>
</gene>
<name>A0A5M6C9I7_9FLAO</name>
<evidence type="ECO:0000313" key="1">
    <source>
        <dbReference type="EMBL" id="KAA5531601.1"/>
    </source>
</evidence>
<dbReference type="InterPro" id="IPR022385">
    <property type="entry name" value="Rhs_assc_core"/>
</dbReference>
<accession>A0A5M6C9I7</accession>
<dbReference type="NCBIfam" id="TIGR03696">
    <property type="entry name" value="Rhs_assc_core"/>
    <property type="match status" value="1"/>
</dbReference>
<sequence length="373" mass="42368">MIIKHFTVIAHLVVSTFINFFHNPEGYVKFKNNQYLYTYQYKDHLGNIRLTYRDGYRNHATLENPKDGVIQVSEIIEKSDYYPFGLKQKGNDLPDYSTTNKYKYAYGGKELNDELGLDLYDFGARNYDAAIGRWLNVDPLAENSRRWTPYNYVYNNPIFFVDPDGIQSWSFSGQAAQDVFGMLVNQLNASDNDCESCKTEEDWENYYQQARNTASMVGALKTVTVDNKEFSYIEDNEVLTSAMTEDGKIIYYLNGERMDLRRYSNRAHAAGAMLGDAALLEGGARFFKYLSSFFGRAKGINPGSFSDEIISINKKFADGTLLNSTPSSAVNTALYYDNVVDQGASIFRSIAHGHMFGNGNERTAVEVYVFKVN</sequence>
<dbReference type="Gene3D" id="2.180.10.10">
    <property type="entry name" value="RHS repeat-associated core"/>
    <property type="match status" value="1"/>
</dbReference>
<dbReference type="Proteomes" id="UP000325141">
    <property type="component" value="Unassembled WGS sequence"/>
</dbReference>
<dbReference type="PANTHER" id="PTHR32305:SF15">
    <property type="entry name" value="PROTEIN RHSA-RELATED"/>
    <property type="match status" value="1"/>
</dbReference>
<keyword evidence="2" id="KW-1185">Reference proteome</keyword>